<accession>A0A8W7PM37</accession>
<dbReference type="Proteomes" id="UP000075882">
    <property type="component" value="Unassembled WGS sequence"/>
</dbReference>
<name>A0A8W7PM37_ANOCL</name>
<feature type="signal peptide" evidence="1">
    <location>
        <begin position="1"/>
        <end position="25"/>
    </location>
</feature>
<organism evidence="2">
    <name type="scientific">Anopheles coluzzii</name>
    <name type="common">African malaria mosquito</name>
    <dbReference type="NCBI Taxonomy" id="1518534"/>
    <lineage>
        <taxon>Eukaryota</taxon>
        <taxon>Metazoa</taxon>
        <taxon>Ecdysozoa</taxon>
        <taxon>Arthropoda</taxon>
        <taxon>Hexapoda</taxon>
        <taxon>Insecta</taxon>
        <taxon>Pterygota</taxon>
        <taxon>Neoptera</taxon>
        <taxon>Endopterygota</taxon>
        <taxon>Diptera</taxon>
        <taxon>Nematocera</taxon>
        <taxon>Culicoidea</taxon>
        <taxon>Culicidae</taxon>
        <taxon>Anophelinae</taxon>
        <taxon>Anopheles</taxon>
    </lineage>
</organism>
<evidence type="ECO:0000313" key="2">
    <source>
        <dbReference type="EnsemblMetazoa" id="ACOM034131-PA.1"/>
    </source>
</evidence>
<protein>
    <recommendedName>
        <fullName evidence="3">Secreted protein</fullName>
    </recommendedName>
</protein>
<reference evidence="2" key="1">
    <citation type="submission" date="2022-08" db="UniProtKB">
        <authorList>
            <consortium name="EnsemblMetazoa"/>
        </authorList>
    </citation>
    <scope>IDENTIFICATION</scope>
</reference>
<keyword evidence="1" id="KW-0732">Signal</keyword>
<dbReference type="EnsemblMetazoa" id="ACOM034131-RA">
    <property type="protein sequence ID" value="ACOM034131-PA.1"/>
    <property type="gene ID" value="ACOM034131"/>
</dbReference>
<feature type="chain" id="PRO_5036467671" description="Secreted protein" evidence="1">
    <location>
        <begin position="26"/>
        <end position="145"/>
    </location>
</feature>
<dbReference type="AlphaFoldDB" id="A0A8W7PM37"/>
<evidence type="ECO:0008006" key="3">
    <source>
        <dbReference type="Google" id="ProtNLM"/>
    </source>
</evidence>
<proteinExistence type="predicted"/>
<evidence type="ECO:0000256" key="1">
    <source>
        <dbReference type="SAM" id="SignalP"/>
    </source>
</evidence>
<sequence length="145" mass="16449">MPRVPCLVVLIGLLISTIFEHLAEVSPPQRHAPDVCHFLHDALLTVTVFDLLAQMCDIFRGVRPRVVVLKILSSIPRKPDPITAKINKPPSWCCCYCCRRKRNVALGPVHQFRNRTDDGTLDSPFCPVYKRWIAVGYVQASEKKK</sequence>